<dbReference type="Proteomes" id="UP000289738">
    <property type="component" value="Chromosome B06"/>
</dbReference>
<dbReference type="EMBL" id="SDMP01000016">
    <property type="protein sequence ID" value="RYR03974.1"/>
    <property type="molecule type" value="Genomic_DNA"/>
</dbReference>
<reference evidence="2 3" key="1">
    <citation type="submission" date="2019-01" db="EMBL/GenBank/DDBJ databases">
        <title>Sequencing of cultivated peanut Arachis hypogaea provides insights into genome evolution and oil improvement.</title>
        <authorList>
            <person name="Chen X."/>
        </authorList>
    </citation>
    <scope>NUCLEOTIDE SEQUENCE [LARGE SCALE GENOMIC DNA]</scope>
    <source>
        <strain evidence="3">cv. Fuhuasheng</strain>
        <tissue evidence="2">Leaves</tissue>
    </source>
</reference>
<dbReference type="GO" id="GO:0005737">
    <property type="term" value="C:cytoplasm"/>
    <property type="evidence" value="ECO:0007669"/>
    <property type="project" value="TreeGrafter"/>
</dbReference>
<protein>
    <submittedName>
        <fullName evidence="2">Uncharacterized protein</fullName>
    </submittedName>
</protein>
<dbReference type="InterPro" id="IPR019516">
    <property type="entry name" value="Glomulin/ALF4"/>
</dbReference>
<dbReference type="PANTHER" id="PTHR15430:SF1">
    <property type="entry name" value="GLOMULIN"/>
    <property type="match status" value="1"/>
</dbReference>
<comment type="caution">
    <text evidence="2">The sequence shown here is derived from an EMBL/GenBank/DDBJ whole genome shotgun (WGS) entry which is preliminary data.</text>
</comment>
<evidence type="ECO:0000256" key="1">
    <source>
        <dbReference type="SAM" id="MobiDB-lite"/>
    </source>
</evidence>
<proteinExistence type="predicted"/>
<dbReference type="PANTHER" id="PTHR15430">
    <property type="entry name" value="GLOMULIN"/>
    <property type="match status" value="1"/>
</dbReference>
<feature type="compositionally biased region" description="Low complexity" evidence="1">
    <location>
        <begin position="11"/>
        <end position="21"/>
    </location>
</feature>
<dbReference type="GO" id="GO:0055105">
    <property type="term" value="F:ubiquitin-protein transferase inhibitor activity"/>
    <property type="evidence" value="ECO:0007669"/>
    <property type="project" value="TreeGrafter"/>
</dbReference>
<name>A0A444YPT0_ARAHY</name>
<evidence type="ECO:0000313" key="2">
    <source>
        <dbReference type="EMBL" id="RYR03974.1"/>
    </source>
</evidence>
<keyword evidence="3" id="KW-1185">Reference proteome</keyword>
<dbReference type="AlphaFoldDB" id="A0A444YPT0"/>
<accession>A0A444YPT0</accession>
<evidence type="ECO:0000313" key="3">
    <source>
        <dbReference type="Proteomes" id="UP000289738"/>
    </source>
</evidence>
<sequence length="347" mass="37817">MPSQQPPPSSPASNCCFSSPTTPSPPLTTPRFPASLLAPATSSSAFVQRADPHNPPFFDGAFDFAFSARLDEALFPARFATEMDPRVRSGGSCVVAVASAGMISCGGRLAVVLISVHNTLMSSMSGESETVSFQASETQNTIQRILQSCSKLVEAGDIHESDSTISELVNFLDSLSDAALSDLNNEPAQNDAFDALTEIHQYICSPSLAQEAVDALSFELPKAVSKFAGISNRFLDKAISIIDQFLEKCGPRDMLSILCNVSLYVFLRVNVYVSLSKIQATSDCFCIYQKYQLDPLMLIGYHQIRATETSMSLPEPTNGLKITLMDQFDVFLNGEATRNMFLFRRQK</sequence>
<organism evidence="2 3">
    <name type="scientific">Arachis hypogaea</name>
    <name type="common">Peanut</name>
    <dbReference type="NCBI Taxonomy" id="3818"/>
    <lineage>
        <taxon>Eukaryota</taxon>
        <taxon>Viridiplantae</taxon>
        <taxon>Streptophyta</taxon>
        <taxon>Embryophyta</taxon>
        <taxon>Tracheophyta</taxon>
        <taxon>Spermatophyta</taxon>
        <taxon>Magnoliopsida</taxon>
        <taxon>eudicotyledons</taxon>
        <taxon>Gunneridae</taxon>
        <taxon>Pentapetalae</taxon>
        <taxon>rosids</taxon>
        <taxon>fabids</taxon>
        <taxon>Fabales</taxon>
        <taxon>Fabaceae</taxon>
        <taxon>Papilionoideae</taxon>
        <taxon>50 kb inversion clade</taxon>
        <taxon>dalbergioids sensu lato</taxon>
        <taxon>Dalbergieae</taxon>
        <taxon>Pterocarpus clade</taxon>
        <taxon>Arachis</taxon>
    </lineage>
</organism>
<feature type="region of interest" description="Disordered" evidence="1">
    <location>
        <begin position="1"/>
        <end position="31"/>
    </location>
</feature>
<gene>
    <name evidence="2" type="ORF">Ahy_B06g083467</name>
</gene>
<feature type="compositionally biased region" description="Pro residues" evidence="1">
    <location>
        <begin position="1"/>
        <end position="10"/>
    </location>
</feature>